<dbReference type="EMBL" id="JACVVK020000308">
    <property type="protein sequence ID" value="KAK7479218.1"/>
    <property type="molecule type" value="Genomic_DNA"/>
</dbReference>
<evidence type="ECO:0000313" key="2">
    <source>
        <dbReference type="Proteomes" id="UP001519460"/>
    </source>
</evidence>
<accession>A0ABD0JXI0</accession>
<sequence length="91" mass="10132">MPAGRFKLISPQLSVTSKRYDLTQRTAKPVYHTYWIIESVTRHTTVHLKSAVGHGAEADPAAFDLQIPAKDSSDLHFRVGGWGRTDKNLKG</sequence>
<dbReference type="AlphaFoldDB" id="A0ABD0JXI0"/>
<dbReference type="Proteomes" id="UP001519460">
    <property type="component" value="Unassembled WGS sequence"/>
</dbReference>
<comment type="caution">
    <text evidence="1">The sequence shown here is derived from an EMBL/GenBank/DDBJ whole genome shotgun (WGS) entry which is preliminary data.</text>
</comment>
<organism evidence="1 2">
    <name type="scientific">Batillaria attramentaria</name>
    <dbReference type="NCBI Taxonomy" id="370345"/>
    <lineage>
        <taxon>Eukaryota</taxon>
        <taxon>Metazoa</taxon>
        <taxon>Spiralia</taxon>
        <taxon>Lophotrochozoa</taxon>
        <taxon>Mollusca</taxon>
        <taxon>Gastropoda</taxon>
        <taxon>Caenogastropoda</taxon>
        <taxon>Sorbeoconcha</taxon>
        <taxon>Cerithioidea</taxon>
        <taxon>Batillariidae</taxon>
        <taxon>Batillaria</taxon>
    </lineage>
</organism>
<name>A0ABD0JXI0_9CAEN</name>
<evidence type="ECO:0000313" key="1">
    <source>
        <dbReference type="EMBL" id="KAK7479218.1"/>
    </source>
</evidence>
<protein>
    <submittedName>
        <fullName evidence="1">Uncharacterized protein</fullName>
    </submittedName>
</protein>
<gene>
    <name evidence="1" type="ORF">BaRGS_00029562</name>
</gene>
<reference evidence="1 2" key="1">
    <citation type="journal article" date="2023" name="Sci. Data">
        <title>Genome assembly of the Korean intertidal mud-creeper Batillaria attramentaria.</title>
        <authorList>
            <person name="Patra A.K."/>
            <person name="Ho P.T."/>
            <person name="Jun S."/>
            <person name="Lee S.J."/>
            <person name="Kim Y."/>
            <person name="Won Y.J."/>
        </authorList>
    </citation>
    <scope>NUCLEOTIDE SEQUENCE [LARGE SCALE GENOMIC DNA]</scope>
    <source>
        <strain evidence="1">Wonlab-2016</strain>
    </source>
</reference>
<proteinExistence type="predicted"/>
<keyword evidence="2" id="KW-1185">Reference proteome</keyword>